<feature type="compositionally biased region" description="Basic residues" evidence="1">
    <location>
        <begin position="474"/>
        <end position="490"/>
    </location>
</feature>
<feature type="region of interest" description="Disordered" evidence="1">
    <location>
        <begin position="33"/>
        <end position="317"/>
    </location>
</feature>
<dbReference type="OrthoDB" id="10610682at2759"/>
<feature type="compositionally biased region" description="Polar residues" evidence="1">
    <location>
        <begin position="79"/>
        <end position="99"/>
    </location>
</feature>
<feature type="compositionally biased region" description="Basic and acidic residues" evidence="1">
    <location>
        <begin position="390"/>
        <end position="404"/>
    </location>
</feature>
<proteinExistence type="predicted"/>
<dbReference type="EMBL" id="SGPM01000048">
    <property type="protein sequence ID" value="THH31407.1"/>
    <property type="molecule type" value="Genomic_DNA"/>
</dbReference>
<feature type="compositionally biased region" description="Basic and acidic residues" evidence="1">
    <location>
        <begin position="179"/>
        <end position="190"/>
    </location>
</feature>
<dbReference type="Proteomes" id="UP000308730">
    <property type="component" value="Unassembled WGS sequence"/>
</dbReference>
<dbReference type="AlphaFoldDB" id="A0A4S4N0B5"/>
<protein>
    <submittedName>
        <fullName evidence="2">Uncharacterized protein</fullName>
    </submittedName>
</protein>
<feature type="compositionally biased region" description="Pro residues" evidence="1">
    <location>
        <begin position="62"/>
        <end position="72"/>
    </location>
</feature>
<feature type="compositionally biased region" description="Basic and acidic residues" evidence="1">
    <location>
        <begin position="243"/>
        <end position="255"/>
    </location>
</feature>
<evidence type="ECO:0000313" key="2">
    <source>
        <dbReference type="EMBL" id="THH31407.1"/>
    </source>
</evidence>
<comment type="caution">
    <text evidence="2">The sequence shown here is derived from an EMBL/GenBank/DDBJ whole genome shotgun (WGS) entry which is preliminary data.</text>
</comment>
<feature type="compositionally biased region" description="Low complexity" evidence="1">
    <location>
        <begin position="460"/>
        <end position="469"/>
    </location>
</feature>
<feature type="compositionally biased region" description="Low complexity" evidence="1">
    <location>
        <begin position="227"/>
        <end position="242"/>
    </location>
</feature>
<name>A0A4S4N0B5_9APHY</name>
<organism evidence="2 3">
    <name type="scientific">Antrodiella citrinella</name>
    <dbReference type="NCBI Taxonomy" id="2447956"/>
    <lineage>
        <taxon>Eukaryota</taxon>
        <taxon>Fungi</taxon>
        <taxon>Dikarya</taxon>
        <taxon>Basidiomycota</taxon>
        <taxon>Agaricomycotina</taxon>
        <taxon>Agaricomycetes</taxon>
        <taxon>Polyporales</taxon>
        <taxon>Steccherinaceae</taxon>
        <taxon>Antrodiella</taxon>
    </lineage>
</organism>
<evidence type="ECO:0000256" key="1">
    <source>
        <dbReference type="SAM" id="MobiDB-lite"/>
    </source>
</evidence>
<keyword evidence="3" id="KW-1185">Reference proteome</keyword>
<reference evidence="2 3" key="1">
    <citation type="submission" date="2019-02" db="EMBL/GenBank/DDBJ databases">
        <title>Genome sequencing of the rare red list fungi Antrodiella citrinella (Flaviporus citrinellus).</title>
        <authorList>
            <person name="Buettner E."/>
            <person name="Kellner H."/>
        </authorList>
    </citation>
    <scope>NUCLEOTIDE SEQUENCE [LARGE SCALE GENOMIC DNA]</scope>
    <source>
        <strain evidence="2 3">DSM 108506</strain>
    </source>
</reference>
<sequence length="601" mass="65028">MVSPSKKLQASAPFMVPETNVNFPLVVVQPSGWETQAPGMDEDEQDEARTYDNNVARAVNHVPPPPQQPPSNPTNTQSATASSSVNPPANSRQMATPLTTGAKHPSLTKGPWTTGPVQGEIYTRPAGNYYRNANGLPNETITPNRDNDSIASSRASPAQPPPRRAVAAPPSAAPVAKATEVRGEKRRLDDEEHEDEEAAEVEKAMGNMDGDGEHPPESNIRSTRNIGNTNGNGAGASASASGAERRPVKKTKVEESSSEEDELDNPSNSTTRHSPRKAPSSTAKKIPPPSLPGRRKSRPVPGEFVGSGRLVPIKDRPFGEPTCHRCRNMKNQPACILHSGESRCDKCIVDAQGCWWRKGTGVYQSIAGTSPQKKLVDPRDHADLKKAVREIKKKPIEKPSEKGKKVIANARAESDDEEEKDSKPLTRKSLRVAVSASKAPDGPSAKSSVVKKKAQTSARSAGNKSSASKDASKAKRTSGRNSKRTRRPGKKSVSESESESSDESDSESDEEGSSMSSASDEAEARPAPPPAKALKGKAARREDPDVNQQLQRFEKAEAKLRDELWALAWEKERLLKTERRLQEELEELLVKKVQVRAGGQQ</sequence>
<evidence type="ECO:0000313" key="3">
    <source>
        <dbReference type="Proteomes" id="UP000308730"/>
    </source>
</evidence>
<gene>
    <name evidence="2" type="ORF">EUX98_g2789</name>
</gene>
<feature type="compositionally biased region" description="Acidic residues" evidence="1">
    <location>
        <begin position="496"/>
        <end position="512"/>
    </location>
</feature>
<feature type="region of interest" description="Disordered" evidence="1">
    <location>
        <begin position="390"/>
        <end position="551"/>
    </location>
</feature>
<feature type="compositionally biased region" description="Polar residues" evidence="1">
    <location>
        <begin position="135"/>
        <end position="144"/>
    </location>
</feature>
<accession>A0A4S4N0B5</accession>
<feature type="compositionally biased region" description="Low complexity" evidence="1">
    <location>
        <begin position="164"/>
        <end position="176"/>
    </location>
</feature>